<dbReference type="InterPro" id="IPR036942">
    <property type="entry name" value="Beta-barrel_TonB_sf"/>
</dbReference>
<proteinExistence type="inferred from homology"/>
<evidence type="ECO:0000313" key="14">
    <source>
        <dbReference type="Proteomes" id="UP000179467"/>
    </source>
</evidence>
<dbReference type="InterPro" id="IPR000531">
    <property type="entry name" value="Beta-barrel_TonB"/>
</dbReference>
<evidence type="ECO:0000256" key="3">
    <source>
        <dbReference type="ARBA" id="ARBA00022452"/>
    </source>
</evidence>
<name>A0A1S1HAE3_9SPHN</name>
<dbReference type="NCBIfam" id="TIGR01782">
    <property type="entry name" value="TonB-Xanth-Caul"/>
    <property type="match status" value="1"/>
</dbReference>
<evidence type="ECO:0000256" key="2">
    <source>
        <dbReference type="ARBA" id="ARBA00022448"/>
    </source>
</evidence>
<keyword evidence="10" id="KW-0732">Signal</keyword>
<dbReference type="InterPro" id="IPR012910">
    <property type="entry name" value="Plug_dom"/>
</dbReference>
<dbReference type="CDD" id="cd01347">
    <property type="entry name" value="ligand_gated_channel"/>
    <property type="match status" value="1"/>
</dbReference>
<gene>
    <name evidence="13" type="primary">btuB_2</name>
    <name evidence="13" type="ORF">BHE75_00801</name>
</gene>
<dbReference type="Gene3D" id="2.60.40.1120">
    <property type="entry name" value="Carboxypeptidase-like, regulatory domain"/>
    <property type="match status" value="1"/>
</dbReference>
<dbReference type="EMBL" id="MIPT01000001">
    <property type="protein sequence ID" value="OHT18822.1"/>
    <property type="molecule type" value="Genomic_DNA"/>
</dbReference>
<dbReference type="SUPFAM" id="SSF56935">
    <property type="entry name" value="Porins"/>
    <property type="match status" value="1"/>
</dbReference>
<dbReference type="InterPro" id="IPR013784">
    <property type="entry name" value="Carb-bd-like_fold"/>
</dbReference>
<dbReference type="GO" id="GO:0030246">
    <property type="term" value="F:carbohydrate binding"/>
    <property type="evidence" value="ECO:0007669"/>
    <property type="project" value="InterPro"/>
</dbReference>
<evidence type="ECO:0000256" key="5">
    <source>
        <dbReference type="ARBA" id="ARBA00023077"/>
    </source>
</evidence>
<dbReference type="InterPro" id="IPR039426">
    <property type="entry name" value="TonB-dep_rcpt-like"/>
</dbReference>
<organism evidence="13 14">
    <name type="scientific">Edaphosphingomonas haloaromaticamans</name>
    <dbReference type="NCBI Taxonomy" id="653954"/>
    <lineage>
        <taxon>Bacteria</taxon>
        <taxon>Pseudomonadati</taxon>
        <taxon>Pseudomonadota</taxon>
        <taxon>Alphaproteobacteria</taxon>
        <taxon>Sphingomonadales</taxon>
        <taxon>Rhizorhabdaceae</taxon>
        <taxon>Edaphosphingomonas</taxon>
    </lineage>
</organism>
<evidence type="ECO:0000256" key="7">
    <source>
        <dbReference type="ARBA" id="ARBA00023237"/>
    </source>
</evidence>
<keyword evidence="14" id="KW-1185">Reference proteome</keyword>
<comment type="similarity">
    <text evidence="8 9">Belongs to the TonB-dependent receptor family.</text>
</comment>
<dbReference type="AlphaFoldDB" id="A0A1S1HAE3"/>
<evidence type="ECO:0000256" key="6">
    <source>
        <dbReference type="ARBA" id="ARBA00023136"/>
    </source>
</evidence>
<dbReference type="Pfam" id="PF13620">
    <property type="entry name" value="CarboxypepD_reg"/>
    <property type="match status" value="1"/>
</dbReference>
<keyword evidence="2 8" id="KW-0813">Transport</keyword>
<feature type="chain" id="PRO_5010323775" evidence="10">
    <location>
        <begin position="29"/>
        <end position="937"/>
    </location>
</feature>
<dbReference type="InterPro" id="IPR010104">
    <property type="entry name" value="TonB_rcpt_bac"/>
</dbReference>
<comment type="subcellular location">
    <subcellularLocation>
        <location evidence="1 8">Cell outer membrane</location>
        <topology evidence="1 8">Multi-pass membrane protein</topology>
    </subcellularLocation>
</comment>
<dbReference type="SUPFAM" id="SSF49452">
    <property type="entry name" value="Starch-binding domain-like"/>
    <property type="match status" value="1"/>
</dbReference>
<evidence type="ECO:0000313" key="13">
    <source>
        <dbReference type="EMBL" id="OHT18822.1"/>
    </source>
</evidence>
<evidence type="ECO:0000256" key="10">
    <source>
        <dbReference type="SAM" id="SignalP"/>
    </source>
</evidence>
<dbReference type="GO" id="GO:0009279">
    <property type="term" value="C:cell outer membrane"/>
    <property type="evidence" value="ECO:0007669"/>
    <property type="project" value="UniProtKB-SubCell"/>
</dbReference>
<evidence type="ECO:0000259" key="12">
    <source>
        <dbReference type="Pfam" id="PF07715"/>
    </source>
</evidence>
<evidence type="ECO:0000256" key="8">
    <source>
        <dbReference type="PROSITE-ProRule" id="PRU01360"/>
    </source>
</evidence>
<dbReference type="Pfam" id="PF00593">
    <property type="entry name" value="TonB_dep_Rec_b-barrel"/>
    <property type="match status" value="1"/>
</dbReference>
<evidence type="ECO:0000259" key="11">
    <source>
        <dbReference type="Pfam" id="PF00593"/>
    </source>
</evidence>
<feature type="domain" description="TonB-dependent receptor plug" evidence="12">
    <location>
        <begin position="133"/>
        <end position="234"/>
    </location>
</feature>
<evidence type="ECO:0000256" key="9">
    <source>
        <dbReference type="RuleBase" id="RU003357"/>
    </source>
</evidence>
<feature type="signal peptide" evidence="10">
    <location>
        <begin position="1"/>
        <end position="28"/>
    </location>
</feature>
<sequence length="937" mass="104015">MIDLSNRSRGSLACALLAATIFSSPAFAGTLAGTVLDASGTGSLQGAELVLKELGRRTNAGPDGAYRFADVPAGSYTLVARYAGAEDYRADVNVAPDGITRSDVRLSPAAGGATILVVGQQANLGSSISRQRAADGVENVLTRDAVGQFPDQNVAEALRRAPGINVLNDQGEGRFVSVRGLDPNLNAASINGTRVPAPESDVRSVALDVIPSELVESIEIKKTLTPDMDADTIGASIEINTTSAFDRKKPFVSVSAEGSFNDKTNELRPKGSVDFATRIGDDFGISGGLSYYKRRFATDNIEAEGWDEDDGVRYFEKLEYRDYDVTRERLGGSLSLDWRPSDTTTLFARGLYSRFEDQEFRKRLIFDVGDAKPVGGTGTRADFVSGEDDDEIKVERDLKDRYEVQKIMTYSIGGKTETGPWTFRYEGAYAKSSEKENGSIDPIAWSRDFDDEDPLGVTFDFANYKRPGYSITQGGDIFFDPEEYEFDKVERTTLSLSRDREWSGRFDVTRDFALARGEFSIQAGGKARLRRKTYDLQKDIYEDNDTTLAEVLGKQDYSLALIDPVPGYKPVRKFLGNGFDQFTRNDIDSDFESAASDYRVDEDIYAGYLLGRYEDTRLRVVGGVRVEHTKNDIRGNLVELIEEGADNGDDLVEVSPLRFKRSYTDVLPSAAVRYQPARDVVLRLGAFKSVVRPTIGKLAPRFLIEESDDGEREGEFGNPALKPYRAWNIDVAAEYYFARNAVVQAGFFWKDIKDFIVDRNHDDPGVFNGIAYDEATIPENGDSARVKGIEFSFQQAFTFLPAPFDGLLANFNYTYTDADGRLADGRKIPLPSSAKNTFNVALGYDKGPISFRVAGTYRDSYLDELGDDADEDRIVTDHFQVDVSAKYRVTKQVQLFVEWVNLFNEPYTAYQRGPLSRNLLQYEEYGWTAKFGAKATF</sequence>
<evidence type="ECO:0000256" key="4">
    <source>
        <dbReference type="ARBA" id="ARBA00022692"/>
    </source>
</evidence>
<dbReference type="Gene3D" id="2.170.130.10">
    <property type="entry name" value="TonB-dependent receptor, plug domain"/>
    <property type="match status" value="1"/>
</dbReference>
<dbReference type="Proteomes" id="UP000179467">
    <property type="component" value="Unassembled WGS sequence"/>
</dbReference>
<keyword evidence="7 8" id="KW-0998">Cell outer membrane</keyword>
<dbReference type="Gene3D" id="2.40.170.20">
    <property type="entry name" value="TonB-dependent receptor, beta-barrel domain"/>
    <property type="match status" value="1"/>
</dbReference>
<keyword evidence="3 8" id="KW-1134">Transmembrane beta strand</keyword>
<dbReference type="OrthoDB" id="5476657at2"/>
<dbReference type="PROSITE" id="PS52016">
    <property type="entry name" value="TONB_DEPENDENT_REC_3"/>
    <property type="match status" value="1"/>
</dbReference>
<protein>
    <submittedName>
        <fullName evidence="13">Vitamin B12 transporter BtuB</fullName>
    </submittedName>
</protein>
<comment type="caution">
    <text evidence="13">The sequence shown here is derived from an EMBL/GenBank/DDBJ whole genome shotgun (WGS) entry which is preliminary data.</text>
</comment>
<keyword evidence="5 9" id="KW-0798">TonB box</keyword>
<reference evidence="13 14" key="1">
    <citation type="submission" date="2016-09" db="EMBL/GenBank/DDBJ databases">
        <title>Metabolic pathway, cell adaptation mechanisms and a novel monoxygenase revealed through proteogenomic-transcription analysis of a Sphingomonas haloaromaticamans strain degrading the fungicide ortho-phenylphenol.</title>
        <authorList>
            <person name="Perruchon C."/>
            <person name="Papadopoulou E.S."/>
            <person name="Rousidou C."/>
            <person name="Vasileiadis S."/>
            <person name="Tanou G."/>
            <person name="Amoutzias G."/>
            <person name="Molassiotis A."/>
            <person name="Karpouzas D.G."/>
        </authorList>
    </citation>
    <scope>NUCLEOTIDE SEQUENCE [LARGE SCALE GENOMIC DNA]</scope>
    <source>
        <strain evidence="13 14">P3</strain>
    </source>
</reference>
<dbReference type="PANTHER" id="PTHR40980:SF4">
    <property type="entry name" value="TONB-DEPENDENT RECEPTOR-LIKE BETA-BARREL DOMAIN-CONTAINING PROTEIN"/>
    <property type="match status" value="1"/>
</dbReference>
<keyword evidence="6 8" id="KW-0472">Membrane</keyword>
<dbReference type="Pfam" id="PF07715">
    <property type="entry name" value="Plug"/>
    <property type="match status" value="1"/>
</dbReference>
<dbReference type="PANTHER" id="PTHR40980">
    <property type="entry name" value="PLUG DOMAIN-CONTAINING PROTEIN"/>
    <property type="match status" value="1"/>
</dbReference>
<dbReference type="RefSeq" id="WP_070932561.1">
    <property type="nucleotide sequence ID" value="NZ_MIPT01000001.1"/>
</dbReference>
<dbReference type="InterPro" id="IPR037066">
    <property type="entry name" value="Plug_dom_sf"/>
</dbReference>
<feature type="domain" description="TonB-dependent receptor-like beta-barrel" evidence="11">
    <location>
        <begin position="448"/>
        <end position="901"/>
    </location>
</feature>
<keyword evidence="4 8" id="KW-0812">Transmembrane</keyword>
<evidence type="ECO:0000256" key="1">
    <source>
        <dbReference type="ARBA" id="ARBA00004571"/>
    </source>
</evidence>
<accession>A0A1S1HAE3</accession>